<name>A0ABW6LBK9_9ACTN</name>
<evidence type="ECO:0000313" key="3">
    <source>
        <dbReference type="Proteomes" id="UP001601288"/>
    </source>
</evidence>
<dbReference type="InterPro" id="IPR036390">
    <property type="entry name" value="WH_DNA-bd_sf"/>
</dbReference>
<dbReference type="SUPFAM" id="SSF46785">
    <property type="entry name" value="Winged helix' DNA-binding domain"/>
    <property type="match status" value="1"/>
</dbReference>
<dbReference type="Gene3D" id="1.10.10.10">
    <property type="entry name" value="Winged helix-like DNA-binding domain superfamily/Winged helix DNA-binding domain"/>
    <property type="match status" value="1"/>
</dbReference>
<dbReference type="InterPro" id="IPR000835">
    <property type="entry name" value="HTH_MarR-typ"/>
</dbReference>
<proteinExistence type="predicted"/>
<reference evidence="2 3" key="1">
    <citation type="submission" date="2024-10" db="EMBL/GenBank/DDBJ databases">
        <title>The Natural Products Discovery Center: Release of the First 8490 Sequenced Strains for Exploring Actinobacteria Biosynthetic Diversity.</title>
        <authorList>
            <person name="Kalkreuter E."/>
            <person name="Kautsar S.A."/>
            <person name="Yang D."/>
            <person name="Bader C.D."/>
            <person name="Teijaro C.N."/>
            <person name="Fluegel L."/>
            <person name="Davis C.M."/>
            <person name="Simpson J.R."/>
            <person name="Lauterbach L."/>
            <person name="Steele A.D."/>
            <person name="Gui C."/>
            <person name="Meng S."/>
            <person name="Li G."/>
            <person name="Viehrig K."/>
            <person name="Ye F."/>
            <person name="Su P."/>
            <person name="Kiefer A.F."/>
            <person name="Nichols A."/>
            <person name="Cepeda A.J."/>
            <person name="Yan W."/>
            <person name="Fan B."/>
            <person name="Jiang Y."/>
            <person name="Adhikari A."/>
            <person name="Zheng C.-J."/>
            <person name="Schuster L."/>
            <person name="Cowan T.M."/>
            <person name="Smanski M.J."/>
            <person name="Chevrette M.G."/>
            <person name="De Carvalho L.P.S."/>
            <person name="Shen B."/>
        </authorList>
    </citation>
    <scope>NUCLEOTIDE SEQUENCE [LARGE SCALE GENOMIC DNA]</scope>
    <source>
        <strain evidence="2 3">NPDC007066</strain>
    </source>
</reference>
<evidence type="ECO:0000259" key="1">
    <source>
        <dbReference type="PROSITE" id="PS50995"/>
    </source>
</evidence>
<dbReference type="EMBL" id="JBIAFP010000007">
    <property type="protein sequence ID" value="MFE9225833.1"/>
    <property type="molecule type" value="Genomic_DNA"/>
</dbReference>
<dbReference type="RefSeq" id="WP_358286385.1">
    <property type="nucleotide sequence ID" value="NZ_JBEYGJ010000026.1"/>
</dbReference>
<dbReference type="InterPro" id="IPR036388">
    <property type="entry name" value="WH-like_DNA-bd_sf"/>
</dbReference>
<accession>A0ABW6LBK9</accession>
<dbReference type="Pfam" id="PF01047">
    <property type="entry name" value="MarR"/>
    <property type="match status" value="1"/>
</dbReference>
<protein>
    <submittedName>
        <fullName evidence="2">MarR family winged helix-turn-helix transcriptional regulator</fullName>
    </submittedName>
</protein>
<feature type="domain" description="HTH marR-type" evidence="1">
    <location>
        <begin position="19"/>
        <end position="159"/>
    </location>
</feature>
<organism evidence="2 3">
    <name type="scientific">Streptomyces massasporeus</name>
    <dbReference type="NCBI Taxonomy" id="67324"/>
    <lineage>
        <taxon>Bacteria</taxon>
        <taxon>Bacillati</taxon>
        <taxon>Actinomycetota</taxon>
        <taxon>Actinomycetes</taxon>
        <taxon>Kitasatosporales</taxon>
        <taxon>Streptomycetaceae</taxon>
        <taxon>Streptomyces</taxon>
    </lineage>
</organism>
<dbReference type="InterPro" id="IPR039422">
    <property type="entry name" value="MarR/SlyA-like"/>
</dbReference>
<sequence>MSGSGAPTSSLPAQDPTGLQAFAVLLRRMNGEFNRIAQEFAQEQGLHLTDMQALIAILDADSDPDAGGEPMTPGRLRGQLNLTSGAVTACLDRLERAGHIRRVRDAGDRRVVHLHYADTARGVARDYFRPLARSTEAARGRFSPSELDVIVRFLAEMNAELVLLRRSAD</sequence>
<gene>
    <name evidence="2" type="ORF">ACFYM3_14590</name>
</gene>
<comment type="caution">
    <text evidence="2">The sequence shown here is derived from an EMBL/GenBank/DDBJ whole genome shotgun (WGS) entry which is preliminary data.</text>
</comment>
<dbReference type="PANTHER" id="PTHR33164:SF106">
    <property type="entry name" value="TRANSCRIPTIONAL REGULATORY PROTEIN"/>
    <property type="match status" value="1"/>
</dbReference>
<dbReference type="Proteomes" id="UP001601288">
    <property type="component" value="Unassembled WGS sequence"/>
</dbReference>
<dbReference type="SMART" id="SM00347">
    <property type="entry name" value="HTH_MARR"/>
    <property type="match status" value="1"/>
</dbReference>
<keyword evidence="3" id="KW-1185">Reference proteome</keyword>
<dbReference type="PANTHER" id="PTHR33164">
    <property type="entry name" value="TRANSCRIPTIONAL REGULATOR, MARR FAMILY"/>
    <property type="match status" value="1"/>
</dbReference>
<evidence type="ECO:0000313" key="2">
    <source>
        <dbReference type="EMBL" id="MFE9225833.1"/>
    </source>
</evidence>
<dbReference type="PROSITE" id="PS50995">
    <property type="entry name" value="HTH_MARR_2"/>
    <property type="match status" value="1"/>
</dbReference>